<dbReference type="SUPFAM" id="SSF52799">
    <property type="entry name" value="(Phosphotyrosine protein) phosphatases II"/>
    <property type="match status" value="1"/>
</dbReference>
<dbReference type="GO" id="GO:0005634">
    <property type="term" value="C:nucleus"/>
    <property type="evidence" value="ECO:0007669"/>
    <property type="project" value="TreeGrafter"/>
</dbReference>
<evidence type="ECO:0000259" key="6">
    <source>
        <dbReference type="Pfam" id="PF00782"/>
    </source>
</evidence>
<dbReference type="PROSITE" id="PS51257">
    <property type="entry name" value="PROKAR_LIPOPROTEIN"/>
    <property type="match status" value="1"/>
</dbReference>
<keyword evidence="4" id="KW-0904">Protein phosphatase</keyword>
<gene>
    <name evidence="7" type="primary">DUSP1</name>
    <name evidence="7" type="ORF">L345_14835</name>
</gene>
<dbReference type="InterPro" id="IPR008343">
    <property type="entry name" value="MKP"/>
</dbReference>
<dbReference type="GO" id="GO:0043409">
    <property type="term" value="P:negative regulation of MAPK cascade"/>
    <property type="evidence" value="ECO:0007669"/>
    <property type="project" value="TreeGrafter"/>
</dbReference>
<protein>
    <recommendedName>
        <fullName evidence="2">protein-tyrosine-phosphatase</fullName>
        <ecNumber evidence="2">3.1.3.48</ecNumber>
    </recommendedName>
</protein>
<dbReference type="GO" id="GO:0001706">
    <property type="term" value="P:endoderm formation"/>
    <property type="evidence" value="ECO:0007669"/>
    <property type="project" value="TreeGrafter"/>
</dbReference>
<organism evidence="7 8">
    <name type="scientific">Ophiophagus hannah</name>
    <name type="common">King cobra</name>
    <name type="synonym">Naja hannah</name>
    <dbReference type="NCBI Taxonomy" id="8665"/>
    <lineage>
        <taxon>Eukaryota</taxon>
        <taxon>Metazoa</taxon>
        <taxon>Chordata</taxon>
        <taxon>Craniata</taxon>
        <taxon>Vertebrata</taxon>
        <taxon>Euteleostomi</taxon>
        <taxon>Lepidosauria</taxon>
        <taxon>Squamata</taxon>
        <taxon>Bifurcata</taxon>
        <taxon>Unidentata</taxon>
        <taxon>Episquamata</taxon>
        <taxon>Toxicofera</taxon>
        <taxon>Serpentes</taxon>
        <taxon>Colubroidea</taxon>
        <taxon>Elapidae</taxon>
        <taxon>Elapinae</taxon>
        <taxon>Ophiophagus</taxon>
    </lineage>
</organism>
<dbReference type="OrthoDB" id="165342at2759"/>
<dbReference type="GO" id="GO:0004725">
    <property type="term" value="F:protein tyrosine phosphatase activity"/>
    <property type="evidence" value="ECO:0007669"/>
    <property type="project" value="UniProtKB-EC"/>
</dbReference>
<dbReference type="Pfam" id="PF00782">
    <property type="entry name" value="DSPc"/>
    <property type="match status" value="1"/>
</dbReference>
<feature type="compositionally biased region" description="Basic and acidic residues" evidence="5">
    <location>
        <begin position="122"/>
        <end position="135"/>
    </location>
</feature>
<dbReference type="PANTHER" id="PTHR10159:SF109">
    <property type="entry name" value="DUAL SPECIFICITY PROTEIN PHOSPHATASE 2"/>
    <property type="match status" value="1"/>
</dbReference>
<keyword evidence="3" id="KW-0378">Hydrolase</keyword>
<dbReference type="InterPro" id="IPR000340">
    <property type="entry name" value="Dual-sp_phosphatase_cat-dom"/>
</dbReference>
<dbReference type="PRINTS" id="PR01764">
    <property type="entry name" value="MAPKPHPHTASE"/>
</dbReference>
<dbReference type="Gene3D" id="3.90.190.10">
    <property type="entry name" value="Protein tyrosine phosphatase superfamily"/>
    <property type="match status" value="1"/>
</dbReference>
<dbReference type="EC" id="3.1.3.48" evidence="2"/>
<keyword evidence="8" id="KW-1185">Reference proteome</keyword>
<evidence type="ECO:0000256" key="3">
    <source>
        <dbReference type="ARBA" id="ARBA00022801"/>
    </source>
</evidence>
<feature type="region of interest" description="Disordered" evidence="5">
    <location>
        <begin position="92"/>
        <end position="135"/>
    </location>
</feature>
<dbReference type="InterPro" id="IPR029021">
    <property type="entry name" value="Prot-tyrosine_phosphatase-like"/>
</dbReference>
<sequence>MKSDNFWAPLPASREVLESLGITAVLNVSSSCPNYFEGHFLYKSIPVEDNHMADISVWFQEAIDFIASPTAPSPKDSSISLPQRSSIRLTEATTALERAPSSTSHLCPIPWGRNTPPSEASKALDQEDKNAVSSP</sequence>
<proteinExistence type="inferred from homology"/>
<reference evidence="7 8" key="1">
    <citation type="journal article" date="2013" name="Proc. Natl. Acad. Sci. U.S.A.">
        <title>The king cobra genome reveals dynamic gene evolution and adaptation in the snake venom system.</title>
        <authorList>
            <person name="Vonk F.J."/>
            <person name="Casewell N.R."/>
            <person name="Henkel C.V."/>
            <person name="Heimberg A.M."/>
            <person name="Jansen H.J."/>
            <person name="McCleary R.J."/>
            <person name="Kerkkamp H.M."/>
            <person name="Vos R.A."/>
            <person name="Guerreiro I."/>
            <person name="Calvete J.J."/>
            <person name="Wuster W."/>
            <person name="Woods A.E."/>
            <person name="Logan J.M."/>
            <person name="Harrison R.A."/>
            <person name="Castoe T.A."/>
            <person name="de Koning A.P."/>
            <person name="Pollock D.D."/>
            <person name="Yandell M."/>
            <person name="Calderon D."/>
            <person name="Renjifo C."/>
            <person name="Currier R.B."/>
            <person name="Salgado D."/>
            <person name="Pla D."/>
            <person name="Sanz L."/>
            <person name="Hyder A.S."/>
            <person name="Ribeiro J.M."/>
            <person name="Arntzen J.W."/>
            <person name="van den Thillart G.E."/>
            <person name="Boetzer M."/>
            <person name="Pirovano W."/>
            <person name="Dirks R.P."/>
            <person name="Spaink H.P."/>
            <person name="Duboule D."/>
            <person name="McGlinn E."/>
            <person name="Kini R.M."/>
            <person name="Richardson M.K."/>
        </authorList>
    </citation>
    <scope>NUCLEOTIDE SEQUENCE</scope>
    <source>
        <tissue evidence="7">Blood</tissue>
    </source>
</reference>
<accession>V8NAZ0</accession>
<evidence type="ECO:0000256" key="5">
    <source>
        <dbReference type="SAM" id="MobiDB-lite"/>
    </source>
</evidence>
<evidence type="ECO:0000256" key="1">
    <source>
        <dbReference type="ARBA" id="ARBA00008601"/>
    </source>
</evidence>
<feature type="non-terminal residue" evidence="7">
    <location>
        <position position="1"/>
    </location>
</feature>
<name>V8NAZ0_OPHHA</name>
<feature type="domain" description="Dual specificity phosphatase catalytic" evidence="6">
    <location>
        <begin position="14"/>
        <end position="68"/>
    </location>
</feature>
<evidence type="ECO:0000313" key="7">
    <source>
        <dbReference type="EMBL" id="ETE59434.1"/>
    </source>
</evidence>
<dbReference type="GO" id="GO:0017017">
    <property type="term" value="F:MAP kinase tyrosine/serine/threonine phosphatase activity"/>
    <property type="evidence" value="ECO:0007669"/>
    <property type="project" value="InterPro"/>
</dbReference>
<dbReference type="EMBL" id="AZIM01005580">
    <property type="protein sequence ID" value="ETE59434.1"/>
    <property type="molecule type" value="Genomic_DNA"/>
</dbReference>
<dbReference type="PANTHER" id="PTHR10159">
    <property type="entry name" value="DUAL SPECIFICITY PROTEIN PHOSPHATASE"/>
    <property type="match status" value="1"/>
</dbReference>
<comment type="caution">
    <text evidence="7">The sequence shown here is derived from an EMBL/GenBank/DDBJ whole genome shotgun (WGS) entry which is preliminary data.</text>
</comment>
<evidence type="ECO:0000256" key="2">
    <source>
        <dbReference type="ARBA" id="ARBA00013064"/>
    </source>
</evidence>
<comment type="similarity">
    <text evidence="1">Belongs to the protein-tyrosine phosphatase family. Non-receptor class dual specificity subfamily.</text>
</comment>
<evidence type="ECO:0000256" key="4">
    <source>
        <dbReference type="ARBA" id="ARBA00022912"/>
    </source>
</evidence>
<evidence type="ECO:0000313" key="8">
    <source>
        <dbReference type="Proteomes" id="UP000018936"/>
    </source>
</evidence>
<dbReference type="Proteomes" id="UP000018936">
    <property type="component" value="Unassembled WGS sequence"/>
</dbReference>
<dbReference type="AlphaFoldDB" id="V8NAZ0"/>
<dbReference type="GO" id="GO:0005737">
    <property type="term" value="C:cytoplasm"/>
    <property type="evidence" value="ECO:0007669"/>
    <property type="project" value="TreeGrafter"/>
</dbReference>